<name>A0A200QPC9_MACCD</name>
<dbReference type="InParanoid" id="A0A200QPC9"/>
<dbReference type="EMBL" id="MVGT01001388">
    <property type="protein sequence ID" value="OVA12324.1"/>
    <property type="molecule type" value="Genomic_DNA"/>
</dbReference>
<sequence>MKLYRYWKVSRQLQRERSDSRALTRCIQELRMKGASFDLSKEPQNARRMKSSSLIFPASKFILCISNFDPGLMYKLIEEADLSAGNSTSN</sequence>
<gene>
    <name evidence="1" type="ORF">BVC80_1799g5</name>
</gene>
<evidence type="ECO:0000313" key="2">
    <source>
        <dbReference type="Proteomes" id="UP000195402"/>
    </source>
</evidence>
<dbReference type="Proteomes" id="UP000195402">
    <property type="component" value="Unassembled WGS sequence"/>
</dbReference>
<dbReference type="PANTHER" id="PTHR33287">
    <property type="entry name" value="OS03G0453550 PROTEIN"/>
    <property type="match status" value="1"/>
</dbReference>
<organism evidence="1 2">
    <name type="scientific">Macleaya cordata</name>
    <name type="common">Five-seeded plume-poppy</name>
    <name type="synonym">Bocconia cordata</name>
    <dbReference type="NCBI Taxonomy" id="56857"/>
    <lineage>
        <taxon>Eukaryota</taxon>
        <taxon>Viridiplantae</taxon>
        <taxon>Streptophyta</taxon>
        <taxon>Embryophyta</taxon>
        <taxon>Tracheophyta</taxon>
        <taxon>Spermatophyta</taxon>
        <taxon>Magnoliopsida</taxon>
        <taxon>Ranunculales</taxon>
        <taxon>Papaveraceae</taxon>
        <taxon>Papaveroideae</taxon>
        <taxon>Macleaya</taxon>
    </lineage>
</organism>
<dbReference type="STRING" id="56857.A0A200QPC9"/>
<proteinExistence type="predicted"/>
<comment type="caution">
    <text evidence="1">The sequence shown here is derived from an EMBL/GenBank/DDBJ whole genome shotgun (WGS) entry which is preliminary data.</text>
</comment>
<evidence type="ECO:0000313" key="1">
    <source>
        <dbReference type="EMBL" id="OVA12324.1"/>
    </source>
</evidence>
<dbReference type="AlphaFoldDB" id="A0A200QPC9"/>
<keyword evidence="2" id="KW-1185">Reference proteome</keyword>
<dbReference type="OrthoDB" id="665000at2759"/>
<dbReference type="PANTHER" id="PTHR33287:SF3">
    <property type="entry name" value="OS03G0453550 PROTEIN"/>
    <property type="match status" value="1"/>
</dbReference>
<reference evidence="1 2" key="1">
    <citation type="journal article" date="2017" name="Mol. Plant">
        <title>The Genome of Medicinal Plant Macleaya cordata Provides New Insights into Benzylisoquinoline Alkaloids Metabolism.</title>
        <authorList>
            <person name="Liu X."/>
            <person name="Liu Y."/>
            <person name="Huang P."/>
            <person name="Ma Y."/>
            <person name="Qing Z."/>
            <person name="Tang Q."/>
            <person name="Cao H."/>
            <person name="Cheng P."/>
            <person name="Zheng Y."/>
            <person name="Yuan Z."/>
            <person name="Zhou Y."/>
            <person name="Liu J."/>
            <person name="Tang Z."/>
            <person name="Zhuo Y."/>
            <person name="Zhang Y."/>
            <person name="Yu L."/>
            <person name="Huang J."/>
            <person name="Yang P."/>
            <person name="Peng Q."/>
            <person name="Zhang J."/>
            <person name="Jiang W."/>
            <person name="Zhang Z."/>
            <person name="Lin K."/>
            <person name="Ro D.K."/>
            <person name="Chen X."/>
            <person name="Xiong X."/>
            <person name="Shang Y."/>
            <person name="Huang S."/>
            <person name="Zeng J."/>
        </authorList>
    </citation>
    <scope>NUCLEOTIDE SEQUENCE [LARGE SCALE GENOMIC DNA]</scope>
    <source>
        <strain evidence="2">cv. BLH2017</strain>
        <tissue evidence="1">Root</tissue>
    </source>
</reference>
<protein>
    <submittedName>
        <fullName evidence="1">Uncharacterized protein</fullName>
    </submittedName>
</protein>
<accession>A0A200QPC9</accession>